<dbReference type="PANTHER" id="PTHR47331:SF4">
    <property type="entry name" value="PEPTIDASE S1 DOMAIN-CONTAINING PROTEIN"/>
    <property type="match status" value="1"/>
</dbReference>
<evidence type="ECO:0000256" key="1">
    <source>
        <dbReference type="SAM" id="MobiDB-lite"/>
    </source>
</evidence>
<keyword evidence="3" id="KW-1185">Reference proteome</keyword>
<feature type="region of interest" description="Disordered" evidence="1">
    <location>
        <begin position="273"/>
        <end position="320"/>
    </location>
</feature>
<sequence length="479" mass="53359">MRLPTFDGTIEHWSSFYDIFSSTIDRNDDLTLVQKLQYLRSTLTGKAAACIQSSSTTDVNYTDALQLLKEKFYCTRRIILRHCDALRNIPKLTRDSPEALGNLVDSINQHLRALKNLGESISSWDSILVSIILSKVSSDTAWYWEITLKDKKRMPSYTELLEFLEKQSNCAPASPTASPRPPRPESPRTQRPGPSRVHVFVSVNQQKCPICEGKHGIWSCNEFHARSVKGRSTAVEQASLCRNCPKKGHTPEFCRASLCRICQKRHHTLLHESTPLPDDATRSIPTAGTSRKRSETVVPLPSTSARPETQETPINTKDPNIFIADSTTNDLLVTAEISILDKDNHPIRCRVLMDTGATTNFITENLAKRLGVSQRRCFIPIGALNTLSTVAKHILDATVTSDKTNYTRTITFLTIPSISSQIPNQTIDCSALKIPRNIRLADPHFYRPVPVEALLGVGVTLSLFCVGQINLSTPNSPDL</sequence>
<evidence type="ECO:0000313" key="2">
    <source>
        <dbReference type="EMBL" id="KOC60369.1"/>
    </source>
</evidence>
<feature type="compositionally biased region" description="Polar residues" evidence="1">
    <location>
        <begin position="301"/>
        <end position="318"/>
    </location>
</feature>
<dbReference type="AlphaFoldDB" id="A0A0L7QP95"/>
<dbReference type="Gene3D" id="2.40.70.10">
    <property type="entry name" value="Acid Proteases"/>
    <property type="match status" value="1"/>
</dbReference>
<protein>
    <submittedName>
        <fullName evidence="2">Uncharacterized protein</fullName>
    </submittedName>
</protein>
<dbReference type="Pfam" id="PF03564">
    <property type="entry name" value="DUF1759"/>
    <property type="match status" value="1"/>
</dbReference>
<dbReference type="EMBL" id="KQ414836">
    <property type="protein sequence ID" value="KOC60369.1"/>
    <property type="molecule type" value="Genomic_DNA"/>
</dbReference>
<dbReference type="CDD" id="cd00303">
    <property type="entry name" value="retropepsin_like"/>
    <property type="match status" value="1"/>
</dbReference>
<proteinExistence type="predicted"/>
<dbReference type="InterPro" id="IPR005312">
    <property type="entry name" value="DUF1759"/>
</dbReference>
<evidence type="ECO:0000313" key="3">
    <source>
        <dbReference type="Proteomes" id="UP000053825"/>
    </source>
</evidence>
<gene>
    <name evidence="2" type="ORF">WH47_08497</name>
</gene>
<dbReference type="SUPFAM" id="SSF50630">
    <property type="entry name" value="Acid proteases"/>
    <property type="match status" value="1"/>
</dbReference>
<name>A0A0L7QP95_9HYME</name>
<accession>A0A0L7QP95</accession>
<dbReference type="PANTHER" id="PTHR47331">
    <property type="entry name" value="PHD-TYPE DOMAIN-CONTAINING PROTEIN"/>
    <property type="match status" value="1"/>
</dbReference>
<dbReference type="STRING" id="597456.A0A0L7QP95"/>
<reference evidence="2 3" key="1">
    <citation type="submission" date="2015-07" db="EMBL/GenBank/DDBJ databases">
        <title>The genome of Habropoda laboriosa.</title>
        <authorList>
            <person name="Pan H."/>
            <person name="Kapheim K."/>
        </authorList>
    </citation>
    <scope>NUCLEOTIDE SEQUENCE [LARGE SCALE GENOMIC DNA]</scope>
    <source>
        <strain evidence="2">0110345459</strain>
    </source>
</reference>
<dbReference type="InterPro" id="IPR021109">
    <property type="entry name" value="Peptidase_aspartic_dom_sf"/>
</dbReference>
<organism evidence="2 3">
    <name type="scientific">Habropoda laboriosa</name>
    <dbReference type="NCBI Taxonomy" id="597456"/>
    <lineage>
        <taxon>Eukaryota</taxon>
        <taxon>Metazoa</taxon>
        <taxon>Ecdysozoa</taxon>
        <taxon>Arthropoda</taxon>
        <taxon>Hexapoda</taxon>
        <taxon>Insecta</taxon>
        <taxon>Pterygota</taxon>
        <taxon>Neoptera</taxon>
        <taxon>Endopterygota</taxon>
        <taxon>Hymenoptera</taxon>
        <taxon>Apocrita</taxon>
        <taxon>Aculeata</taxon>
        <taxon>Apoidea</taxon>
        <taxon>Anthophila</taxon>
        <taxon>Apidae</taxon>
        <taxon>Habropoda</taxon>
    </lineage>
</organism>
<dbReference type="OrthoDB" id="7613980at2759"/>
<feature type="region of interest" description="Disordered" evidence="1">
    <location>
        <begin position="168"/>
        <end position="195"/>
    </location>
</feature>
<dbReference type="Proteomes" id="UP000053825">
    <property type="component" value="Unassembled WGS sequence"/>
</dbReference>